<organism evidence="2 3">
    <name type="scientific">Trichophyton interdigitale (strain MR816)</name>
    <dbReference type="NCBI Taxonomy" id="1215338"/>
    <lineage>
        <taxon>Eukaryota</taxon>
        <taxon>Fungi</taxon>
        <taxon>Dikarya</taxon>
        <taxon>Ascomycota</taxon>
        <taxon>Pezizomycotina</taxon>
        <taxon>Eurotiomycetes</taxon>
        <taxon>Eurotiomycetidae</taxon>
        <taxon>Onygenales</taxon>
        <taxon>Arthrodermataceae</taxon>
        <taxon>Trichophyton</taxon>
    </lineage>
</organism>
<proteinExistence type="predicted"/>
<name>A0A059J2J3_TRIIM</name>
<dbReference type="HOGENOM" id="CLU_2016845_0_0_1"/>
<feature type="region of interest" description="Disordered" evidence="1">
    <location>
        <begin position="1"/>
        <end position="32"/>
    </location>
</feature>
<dbReference type="Proteomes" id="UP000024533">
    <property type="component" value="Unassembled WGS sequence"/>
</dbReference>
<protein>
    <submittedName>
        <fullName evidence="2">Uncharacterized protein</fullName>
    </submittedName>
</protein>
<evidence type="ECO:0000256" key="1">
    <source>
        <dbReference type="SAM" id="MobiDB-lite"/>
    </source>
</evidence>
<dbReference type="EMBL" id="AOKY01000381">
    <property type="protein sequence ID" value="KDB22080.1"/>
    <property type="molecule type" value="Genomic_DNA"/>
</dbReference>
<gene>
    <name evidence="2" type="ORF">H109_06028</name>
</gene>
<evidence type="ECO:0000313" key="3">
    <source>
        <dbReference type="Proteomes" id="UP000024533"/>
    </source>
</evidence>
<sequence length="123" mass="13718">MAQPKDFKEPSRSVAALESPLRSPLRSMSESRDDPFGLILFARPVAVRGIQSTDFDFDNREEFAALYGDGDEDEEDKIKDGSLHGAPAYVVLKPLPNIIMRCPHLLGGELDNPRFMSHARSVF</sequence>
<evidence type="ECO:0000313" key="2">
    <source>
        <dbReference type="EMBL" id="KDB22080.1"/>
    </source>
</evidence>
<comment type="caution">
    <text evidence="2">The sequence shown here is derived from an EMBL/GenBank/DDBJ whole genome shotgun (WGS) entry which is preliminary data.</text>
</comment>
<feature type="compositionally biased region" description="Basic and acidic residues" evidence="1">
    <location>
        <begin position="1"/>
        <end position="11"/>
    </location>
</feature>
<dbReference type="OrthoDB" id="10528624at2759"/>
<dbReference type="AlphaFoldDB" id="A0A059J2J3"/>
<keyword evidence="3" id="KW-1185">Reference proteome</keyword>
<accession>A0A059J2J3</accession>
<reference evidence="2 3" key="1">
    <citation type="submission" date="2014-02" db="EMBL/GenBank/DDBJ databases">
        <title>The Genome Sequence of Trichophyton interdigitale MR816.</title>
        <authorList>
            <consortium name="The Broad Institute Genomics Platform"/>
            <person name="Cuomo C.A."/>
            <person name="White T.C."/>
            <person name="Graser Y."/>
            <person name="Martinez-Rossi N."/>
            <person name="Heitman J."/>
            <person name="Young S.K."/>
            <person name="Zeng Q."/>
            <person name="Gargeya S."/>
            <person name="Abouelleil A."/>
            <person name="Alvarado L."/>
            <person name="Chapman S.B."/>
            <person name="Gainer-Dewar J."/>
            <person name="Goldberg J."/>
            <person name="Griggs A."/>
            <person name="Gujja S."/>
            <person name="Hansen M."/>
            <person name="Howarth C."/>
            <person name="Imamovic A."/>
            <person name="Larimer J."/>
            <person name="Martinez D."/>
            <person name="Murphy C."/>
            <person name="Pearson M.D."/>
            <person name="Persinoti G."/>
            <person name="Poon T."/>
            <person name="Priest M."/>
            <person name="Roberts A.D."/>
            <person name="Saif S."/>
            <person name="Shea T.D."/>
            <person name="Sykes S.N."/>
            <person name="Wortman J."/>
            <person name="Nusbaum C."/>
            <person name="Birren B."/>
        </authorList>
    </citation>
    <scope>NUCLEOTIDE SEQUENCE [LARGE SCALE GENOMIC DNA]</scope>
    <source>
        <strain evidence="2 3">MR816</strain>
    </source>
</reference>